<gene>
    <name evidence="1" type="ORF">SAMN02745824_0154</name>
</gene>
<dbReference type="STRING" id="1123272.SAMN02745824_0154"/>
<name>A0A1N6CME1_9SPHN</name>
<protein>
    <submittedName>
        <fullName evidence="1">Phage tail tube protein, GTA-gp10</fullName>
    </submittedName>
</protein>
<dbReference type="Pfam" id="PF11836">
    <property type="entry name" value="Phage_TAC_11"/>
    <property type="match status" value="1"/>
</dbReference>
<dbReference type="EMBL" id="FSQW01000001">
    <property type="protein sequence ID" value="SIN59625.1"/>
    <property type="molecule type" value="Genomic_DNA"/>
</dbReference>
<evidence type="ECO:0000313" key="2">
    <source>
        <dbReference type="Proteomes" id="UP000185192"/>
    </source>
</evidence>
<reference evidence="2" key="1">
    <citation type="submission" date="2016-11" db="EMBL/GenBank/DDBJ databases">
        <authorList>
            <person name="Varghese N."/>
            <person name="Submissions S."/>
        </authorList>
    </citation>
    <scope>NUCLEOTIDE SEQUENCE [LARGE SCALE GENOMIC DNA]</scope>
    <source>
        <strain evidence="2">DSM 22363</strain>
    </source>
</reference>
<dbReference type="AlphaFoldDB" id="A0A1N6CME1"/>
<organism evidence="1 2">
    <name type="scientific">Parasphingorhabdus marina DSM 22363</name>
    <dbReference type="NCBI Taxonomy" id="1123272"/>
    <lineage>
        <taxon>Bacteria</taxon>
        <taxon>Pseudomonadati</taxon>
        <taxon>Pseudomonadota</taxon>
        <taxon>Alphaproteobacteria</taxon>
        <taxon>Sphingomonadales</taxon>
        <taxon>Sphingomonadaceae</taxon>
        <taxon>Parasphingorhabdus</taxon>
    </lineage>
</organism>
<proteinExistence type="predicted"/>
<dbReference type="InterPro" id="IPR021791">
    <property type="entry name" value="Phage_TAC_11"/>
</dbReference>
<dbReference type="OrthoDB" id="7506512at2"/>
<sequence length="113" mass="12130">MADPALAVRGEAVLQIGEDQLVLRPTFAALSAAEAELGSLFALVNRAAEGKLLFTEITTLFWHVLRDRPAHVTRSVFDEAMAELGLARLTPVLKILLRQILQGQPAQSAAANG</sequence>
<dbReference type="RefSeq" id="WP_074203272.1">
    <property type="nucleotide sequence ID" value="NZ_FSQW01000001.1"/>
</dbReference>
<dbReference type="Proteomes" id="UP000185192">
    <property type="component" value="Unassembled WGS sequence"/>
</dbReference>
<evidence type="ECO:0000313" key="1">
    <source>
        <dbReference type="EMBL" id="SIN59625.1"/>
    </source>
</evidence>
<accession>A0A1N6CME1</accession>
<keyword evidence="2" id="KW-1185">Reference proteome</keyword>